<dbReference type="OrthoDB" id="665223at2"/>
<dbReference type="EMBL" id="MORL01000002">
    <property type="protein sequence ID" value="OIN60324.1"/>
    <property type="molecule type" value="Genomic_DNA"/>
</dbReference>
<dbReference type="AlphaFoldDB" id="A0A1S2VNJ9"/>
<reference evidence="3 4" key="1">
    <citation type="submission" date="2016-10" db="EMBL/GenBank/DDBJ databases">
        <title>Arsenicibacter rosenii gen. nov., sp. nov., an efficient arsenic-methylating bacterium isolated from an arsenic-contaminated paddy soil.</title>
        <authorList>
            <person name="Huang K."/>
        </authorList>
    </citation>
    <scope>NUCLEOTIDE SEQUENCE [LARGE SCALE GENOMIC DNA]</scope>
    <source>
        <strain evidence="3 4">SM-1</strain>
    </source>
</reference>
<feature type="signal peptide" evidence="1">
    <location>
        <begin position="1"/>
        <end position="21"/>
    </location>
</feature>
<comment type="caution">
    <text evidence="3">The sequence shown here is derived from an EMBL/GenBank/DDBJ whole genome shotgun (WGS) entry which is preliminary data.</text>
</comment>
<evidence type="ECO:0000256" key="1">
    <source>
        <dbReference type="SAM" id="SignalP"/>
    </source>
</evidence>
<feature type="domain" description="DUF3108" evidence="2">
    <location>
        <begin position="30"/>
        <end position="229"/>
    </location>
</feature>
<name>A0A1S2VNJ9_9BACT</name>
<dbReference type="Gene3D" id="2.40.360.20">
    <property type="match status" value="1"/>
</dbReference>
<evidence type="ECO:0000313" key="4">
    <source>
        <dbReference type="Proteomes" id="UP000181790"/>
    </source>
</evidence>
<sequence>MKRSFLLAFFLVTFTSVATYAQTCMGMTLKAGMGCEMITYNAKDKMTGKMTYNVSDVRRDGNNTIVKVDFESADEKGKSTQKSTLTYTCSGNELIADLSGFMQNGQNQAFKDGEVRLKTNRLVYPALSAGQTLPDGKLEADMYNNGSLMVEMTIDMTNRSVGSKESLTVPAGTFDVFKISSDMTVKSKVMGMSIPANLKVVTYRAANTLFDIRSETYNKNGKLYAYTVLSKVF</sequence>
<dbReference type="Proteomes" id="UP000181790">
    <property type="component" value="Unassembled WGS sequence"/>
</dbReference>
<evidence type="ECO:0000259" key="2">
    <source>
        <dbReference type="Pfam" id="PF21347"/>
    </source>
</evidence>
<accession>A0A1S2VNJ9</accession>
<organism evidence="3 4">
    <name type="scientific">Arsenicibacter rosenii</name>
    <dbReference type="NCBI Taxonomy" id="1750698"/>
    <lineage>
        <taxon>Bacteria</taxon>
        <taxon>Pseudomonadati</taxon>
        <taxon>Bacteroidota</taxon>
        <taxon>Cytophagia</taxon>
        <taxon>Cytophagales</taxon>
        <taxon>Spirosomataceae</taxon>
        <taxon>Arsenicibacter</taxon>
    </lineage>
</organism>
<keyword evidence="4" id="KW-1185">Reference proteome</keyword>
<dbReference type="Pfam" id="PF21347">
    <property type="entry name" value="DUF3108_like"/>
    <property type="match status" value="1"/>
</dbReference>
<dbReference type="RefSeq" id="WP_071502118.1">
    <property type="nucleotide sequence ID" value="NZ_MORL01000002.1"/>
</dbReference>
<dbReference type="InterPro" id="IPR049279">
    <property type="entry name" value="DUF3108-like"/>
</dbReference>
<protein>
    <recommendedName>
        <fullName evidence="2">DUF3108 domain-containing protein</fullName>
    </recommendedName>
</protein>
<gene>
    <name evidence="3" type="ORF">BLX24_05715</name>
</gene>
<proteinExistence type="predicted"/>
<feature type="chain" id="PRO_5010284268" description="DUF3108 domain-containing protein" evidence="1">
    <location>
        <begin position="22"/>
        <end position="233"/>
    </location>
</feature>
<keyword evidence="1" id="KW-0732">Signal</keyword>
<evidence type="ECO:0000313" key="3">
    <source>
        <dbReference type="EMBL" id="OIN60324.1"/>
    </source>
</evidence>